<evidence type="ECO:0000259" key="1">
    <source>
        <dbReference type="PROSITE" id="PS51819"/>
    </source>
</evidence>
<dbReference type="Gene3D" id="3.10.180.10">
    <property type="entry name" value="2,3-Dihydroxybiphenyl 1,2-Dioxygenase, domain 1"/>
    <property type="match status" value="1"/>
</dbReference>
<dbReference type="InterPro" id="IPR004360">
    <property type="entry name" value="Glyas_Fos-R_dOase_dom"/>
</dbReference>
<dbReference type="InterPro" id="IPR037523">
    <property type="entry name" value="VOC_core"/>
</dbReference>
<gene>
    <name evidence="2" type="ORF">CSSPTR1EN2_LOCUS6341</name>
</gene>
<dbReference type="PANTHER" id="PTHR21366:SF22">
    <property type="entry name" value="VOC DOMAIN-CONTAINING PROTEIN"/>
    <property type="match status" value="1"/>
</dbReference>
<feature type="domain" description="VOC" evidence="1">
    <location>
        <begin position="54"/>
        <end position="179"/>
    </location>
</feature>
<sequence length="182" mass="20387">MWKLAFVERSLGTFVAPVPSLVQYPSASTRQAVRSGCESYIVRMASTQTSAPAKLGYVIMYVPDVEKTVDWYSKAFGLSVRRIDDSRRWAEMETGFTTLAFTPLEQRETDITGGVKHPAEQHPRANIELNLLFPDLDATFKHVLQLGAKPVTMPEEKPWAQKAVYIEDLNGNIIRLGSEVAQ</sequence>
<proteinExistence type="predicted"/>
<organism evidence="2 3">
    <name type="scientific">Sphagnum troendelagicum</name>
    <dbReference type="NCBI Taxonomy" id="128251"/>
    <lineage>
        <taxon>Eukaryota</taxon>
        <taxon>Viridiplantae</taxon>
        <taxon>Streptophyta</taxon>
        <taxon>Embryophyta</taxon>
        <taxon>Bryophyta</taxon>
        <taxon>Sphagnophytina</taxon>
        <taxon>Sphagnopsida</taxon>
        <taxon>Sphagnales</taxon>
        <taxon>Sphagnaceae</taxon>
        <taxon>Sphagnum</taxon>
    </lineage>
</organism>
<dbReference type="Pfam" id="PF00903">
    <property type="entry name" value="Glyoxalase"/>
    <property type="match status" value="1"/>
</dbReference>
<dbReference type="InterPro" id="IPR029068">
    <property type="entry name" value="Glyas_Bleomycin-R_OHBP_Dase"/>
</dbReference>
<accession>A0ABP0TQ77</accession>
<evidence type="ECO:0000313" key="2">
    <source>
        <dbReference type="EMBL" id="CAK9202306.1"/>
    </source>
</evidence>
<dbReference type="PANTHER" id="PTHR21366">
    <property type="entry name" value="GLYOXALASE FAMILY PROTEIN"/>
    <property type="match status" value="1"/>
</dbReference>
<dbReference type="InterPro" id="IPR050383">
    <property type="entry name" value="GlyoxalaseI/FosfomycinResist"/>
</dbReference>
<keyword evidence="3" id="KW-1185">Reference proteome</keyword>
<dbReference type="PROSITE" id="PS51819">
    <property type="entry name" value="VOC"/>
    <property type="match status" value="1"/>
</dbReference>
<reference evidence="2" key="1">
    <citation type="submission" date="2024-02" db="EMBL/GenBank/DDBJ databases">
        <authorList>
            <consortium name="ELIXIR-Norway"/>
            <consortium name="Elixir Norway"/>
        </authorList>
    </citation>
    <scope>NUCLEOTIDE SEQUENCE</scope>
</reference>
<dbReference type="Proteomes" id="UP001497512">
    <property type="component" value="Chromosome 13"/>
</dbReference>
<dbReference type="SUPFAM" id="SSF54593">
    <property type="entry name" value="Glyoxalase/Bleomycin resistance protein/Dihydroxybiphenyl dioxygenase"/>
    <property type="match status" value="1"/>
</dbReference>
<evidence type="ECO:0000313" key="3">
    <source>
        <dbReference type="Proteomes" id="UP001497512"/>
    </source>
</evidence>
<protein>
    <recommendedName>
        <fullName evidence="1">VOC domain-containing protein</fullName>
    </recommendedName>
</protein>
<dbReference type="EMBL" id="OZ019905">
    <property type="protein sequence ID" value="CAK9202306.1"/>
    <property type="molecule type" value="Genomic_DNA"/>
</dbReference>
<name>A0ABP0TQ77_9BRYO</name>